<dbReference type="Gene3D" id="1.25.40.10">
    <property type="entry name" value="Tetratricopeptide repeat domain"/>
    <property type="match status" value="1"/>
</dbReference>
<feature type="region of interest" description="Disordered" evidence="1">
    <location>
        <begin position="270"/>
        <end position="292"/>
    </location>
</feature>
<feature type="compositionally biased region" description="Low complexity" evidence="1">
    <location>
        <begin position="576"/>
        <end position="589"/>
    </location>
</feature>
<feature type="compositionally biased region" description="Polar residues" evidence="1">
    <location>
        <begin position="1024"/>
        <end position="1034"/>
    </location>
</feature>
<dbReference type="Pfam" id="PF10374">
    <property type="entry name" value="EST1"/>
    <property type="match status" value="1"/>
</dbReference>
<name>A0A2S5BCW9_9BASI</name>
<feature type="region of interest" description="Disordered" evidence="1">
    <location>
        <begin position="717"/>
        <end position="741"/>
    </location>
</feature>
<proteinExistence type="predicted"/>
<feature type="region of interest" description="Disordered" evidence="1">
    <location>
        <begin position="1005"/>
        <end position="1034"/>
    </location>
</feature>
<keyword evidence="5" id="KW-1185">Reference proteome</keyword>
<reference evidence="4 5" key="1">
    <citation type="journal article" date="2018" name="Front. Microbiol.">
        <title>Prospects for Fungal Bioremediation of Acidic Radioactive Waste Sites: Characterization and Genome Sequence of Rhodotorula taiwanensis MD1149.</title>
        <authorList>
            <person name="Tkavc R."/>
            <person name="Matrosova V.Y."/>
            <person name="Grichenko O.E."/>
            <person name="Gostincar C."/>
            <person name="Volpe R.P."/>
            <person name="Klimenkova P."/>
            <person name="Gaidamakova E.K."/>
            <person name="Zhou C.E."/>
            <person name="Stewart B.J."/>
            <person name="Lyman M.G."/>
            <person name="Malfatti S.A."/>
            <person name="Rubinfeld B."/>
            <person name="Courtot M."/>
            <person name="Singh J."/>
            <person name="Dalgard C.L."/>
            <person name="Hamilton T."/>
            <person name="Frey K.G."/>
            <person name="Gunde-Cimerman N."/>
            <person name="Dugan L."/>
            <person name="Daly M.J."/>
        </authorList>
    </citation>
    <scope>NUCLEOTIDE SEQUENCE [LARGE SCALE GENOMIC DNA]</scope>
    <source>
        <strain evidence="4 5">MD1149</strain>
    </source>
</reference>
<feature type="region of interest" description="Disordered" evidence="1">
    <location>
        <begin position="1"/>
        <end position="22"/>
    </location>
</feature>
<feature type="compositionally biased region" description="Low complexity" evidence="1">
    <location>
        <begin position="909"/>
        <end position="922"/>
    </location>
</feature>
<dbReference type="PANTHER" id="PTHR15696:SF36">
    <property type="entry name" value="NONSENSE-MEDIATED MRNA DECAY FACTOR"/>
    <property type="match status" value="1"/>
</dbReference>
<gene>
    <name evidence="4" type="ORF">BMF94_2342</name>
</gene>
<dbReference type="OrthoDB" id="69928at2759"/>
<feature type="domain" description="Telomerase activating protein Est1-like N-terminal" evidence="3">
    <location>
        <begin position="100"/>
        <end position="263"/>
    </location>
</feature>
<dbReference type="Pfam" id="PF10373">
    <property type="entry name" value="EST1_DNA_bind"/>
    <property type="match status" value="1"/>
</dbReference>
<organism evidence="4 5">
    <name type="scientific">Rhodotorula taiwanensis</name>
    <dbReference type="NCBI Taxonomy" id="741276"/>
    <lineage>
        <taxon>Eukaryota</taxon>
        <taxon>Fungi</taxon>
        <taxon>Dikarya</taxon>
        <taxon>Basidiomycota</taxon>
        <taxon>Pucciniomycotina</taxon>
        <taxon>Microbotryomycetes</taxon>
        <taxon>Sporidiobolales</taxon>
        <taxon>Sporidiobolaceae</taxon>
        <taxon>Rhodotorula</taxon>
    </lineage>
</organism>
<dbReference type="SUPFAM" id="SSF48452">
    <property type="entry name" value="TPR-like"/>
    <property type="match status" value="1"/>
</dbReference>
<comment type="caution">
    <text evidence="4">The sequence shown here is derived from an EMBL/GenBank/DDBJ whole genome shotgun (WGS) entry which is preliminary data.</text>
</comment>
<dbReference type="InterPro" id="IPR018834">
    <property type="entry name" value="DNA/RNA-bd_Est1-type"/>
</dbReference>
<evidence type="ECO:0000259" key="2">
    <source>
        <dbReference type="Pfam" id="PF10373"/>
    </source>
</evidence>
<evidence type="ECO:0000256" key="1">
    <source>
        <dbReference type="SAM" id="MobiDB-lite"/>
    </source>
</evidence>
<feature type="compositionally biased region" description="Low complexity" evidence="1">
    <location>
        <begin position="725"/>
        <end position="738"/>
    </location>
</feature>
<feature type="region of interest" description="Disordered" evidence="1">
    <location>
        <begin position="565"/>
        <end position="596"/>
    </location>
</feature>
<protein>
    <recommendedName>
        <fullName evidence="6">DNA/RNA-binding domain-containing protein</fullName>
    </recommendedName>
</protein>
<evidence type="ECO:0000259" key="3">
    <source>
        <dbReference type="Pfam" id="PF10374"/>
    </source>
</evidence>
<evidence type="ECO:0008006" key="6">
    <source>
        <dbReference type="Google" id="ProtNLM"/>
    </source>
</evidence>
<evidence type="ECO:0000313" key="5">
    <source>
        <dbReference type="Proteomes" id="UP000237144"/>
    </source>
</evidence>
<dbReference type="AlphaFoldDB" id="A0A2S5BCW9"/>
<accession>A0A2S5BCW9</accession>
<dbReference type="STRING" id="741276.A0A2S5BCW9"/>
<dbReference type="PANTHER" id="PTHR15696">
    <property type="entry name" value="SMG-7 SUPPRESSOR WITH MORPHOLOGICAL EFFECT ON GENITALIA PROTEIN 7"/>
    <property type="match status" value="1"/>
</dbReference>
<dbReference type="InterPro" id="IPR045153">
    <property type="entry name" value="Est1/Ebs1-like"/>
</dbReference>
<sequence>MDATSRTRSAQPRPLDSSSSSAMVREAKGLAIELKALLKRREPWDRDLEFQRESLRKAYLRVIFAGGSEPRGDDRSLADRPRTVSSNSVATVSSNRRLDTLNLLWLDTTHALISSYRARLAELDKQIATAPKAHKNKNKDRDQIGNGGEVLPAAVGPVARRKLVHSFRQFLGKEEDFWRTLCGRFASRLHPEEAAELRSVGIIASTFYSSHDAAPVSERVARPPLEGSEIADEDREALRASVLPLAHKALICFGDLARYSELYSEATSPPVIDSGRGRGRGGKRGGKTAATGDRRIKTYTRAAECYNQARLLIPDNGNPSNQLAVLAQYAADPLSSIYHYYRALCVRTPFATAKANLKITFAKAVARWFSPEGGEPDGHDGERFKAAFIILHGVFFTKEKLSELPTLSLRLQELFRNVISERLLTSDVIVKVVTTSLAALWDARVSRSSLTRSKNGSTILGGSASAAALGASANSSSISSRNLEPHILLHVLSLLHLLLTRSTIETIEILGANEAQRPDDKGGVPATQNISAVLRRALPAVRILTKWLVSQLDYVARVEARVEASERRRHRTSNGEEAQQQSLESSASRESGDPTHVSLDEFRASLDALWIAYADFANVLNVAFPQAGLPLDLLDEGVWLEEDVELLGFVPLRRGMKGGAGDSGSISSREIRRVGRDVHPNDEHLMRVADVLRDARGLAGSQESRLEWQDCVFSSSHRHGQDEGAVAPSSATAPPAAEGIEEDEEMLDEATEDDPVDRAMRVATAAKFDMNDYTSDEDDELDGEEIVYSGNRSANLLPARSPQAVFAASPGANAALPPAAGDLRHLLLSSGGAAPPIAVPVSGRDAGFPSPLARAATHPSLPNIWAPTAGNGGSPVLGSGAFGAPSPHAQPVTPNSFEAIPNLTHGSSAAHAAGWPTATGGALPPPPGVSSSRNESAFAPIAAALSRPAGASPAPPPGMSRSAAAPPGLGPVSARPPLQAHASLPGPVSAGEVPRLSTAFAGLQRQNSDLSPFAPTFGARWGSAQGQSKSNGWG</sequence>
<evidence type="ECO:0000313" key="4">
    <source>
        <dbReference type="EMBL" id="POY74581.1"/>
    </source>
</evidence>
<feature type="region of interest" description="Disordered" evidence="1">
    <location>
        <begin position="947"/>
        <end position="992"/>
    </location>
</feature>
<feature type="compositionally biased region" description="Basic residues" evidence="1">
    <location>
        <begin position="277"/>
        <end position="286"/>
    </location>
</feature>
<feature type="domain" description="DNA/RNA-binding" evidence="2">
    <location>
        <begin position="302"/>
        <end position="653"/>
    </location>
</feature>
<dbReference type="Proteomes" id="UP000237144">
    <property type="component" value="Unassembled WGS sequence"/>
</dbReference>
<dbReference type="EMBL" id="PJQD01000023">
    <property type="protein sequence ID" value="POY74581.1"/>
    <property type="molecule type" value="Genomic_DNA"/>
</dbReference>
<feature type="region of interest" description="Disordered" evidence="1">
    <location>
        <begin position="876"/>
        <end position="934"/>
    </location>
</feature>
<dbReference type="InterPro" id="IPR011990">
    <property type="entry name" value="TPR-like_helical_dom_sf"/>
</dbReference>
<dbReference type="InterPro" id="IPR019458">
    <property type="entry name" value="Est1-like_N"/>
</dbReference>